<organism evidence="1 2">
    <name type="scientific">Bacteroides zoogleoformans</name>
    <dbReference type="NCBI Taxonomy" id="28119"/>
    <lineage>
        <taxon>Bacteria</taxon>
        <taxon>Pseudomonadati</taxon>
        <taxon>Bacteroidota</taxon>
        <taxon>Bacteroidia</taxon>
        <taxon>Bacteroidales</taxon>
        <taxon>Bacteroidaceae</taxon>
        <taxon>Bacteroides</taxon>
    </lineage>
</organism>
<evidence type="ECO:0000313" key="2">
    <source>
        <dbReference type="Proteomes" id="UP000238304"/>
    </source>
</evidence>
<evidence type="ECO:0000313" key="1">
    <source>
        <dbReference type="EMBL" id="AVM53327.1"/>
    </source>
</evidence>
<keyword evidence="2" id="KW-1185">Reference proteome</keyword>
<dbReference type="Proteomes" id="UP000238304">
    <property type="component" value="Chromosome"/>
</dbReference>
<reference evidence="1 2" key="1">
    <citation type="submission" date="2018-02" db="EMBL/GenBank/DDBJ databases">
        <authorList>
            <person name="Holder M.E."/>
            <person name="Ajami N.J."/>
            <person name="Petrosino J.F."/>
        </authorList>
    </citation>
    <scope>NUCLEOTIDE SEQUENCE [LARGE SCALE GENOMIC DNA]</scope>
    <source>
        <strain evidence="1 2">ATCC 33285</strain>
    </source>
</reference>
<dbReference type="InterPro" id="IPR016181">
    <property type="entry name" value="Acyl_CoA_acyltransferase"/>
</dbReference>
<proteinExistence type="predicted"/>
<name>A0ABN5IK90_9BACE</name>
<dbReference type="SUPFAM" id="SSF55729">
    <property type="entry name" value="Acyl-CoA N-acyltransferases (Nat)"/>
    <property type="match status" value="1"/>
</dbReference>
<gene>
    <name evidence="1" type="ORF">C4H11_10650</name>
</gene>
<dbReference type="EMBL" id="CP027231">
    <property type="protein sequence ID" value="AVM53327.1"/>
    <property type="molecule type" value="Genomic_DNA"/>
</dbReference>
<sequence length="139" mass="15860">MWQPMIAVMIIIILNGVEERLYTIVAPLVMSPSVLRQNRGAAFKTSPKHTWVVAVEEKGECIGFLPCLPKKGVVEINNYHVNNRDKEVFKTMLSAALKNFKGSPIEVITQRVDESALKECGFKPVFEWVNYVRYFNTNK</sequence>
<accession>A0ABN5IK90</accession>
<evidence type="ECO:0008006" key="3">
    <source>
        <dbReference type="Google" id="ProtNLM"/>
    </source>
</evidence>
<protein>
    <recommendedName>
        <fullName evidence="3">N-acetyltransferase domain-containing protein</fullName>
    </recommendedName>
</protein>